<gene>
    <name evidence="2" type="ORF">MRATA1EN1_LOCUS22994</name>
</gene>
<protein>
    <recommendedName>
        <fullName evidence="4">Secreted protein</fullName>
    </recommendedName>
</protein>
<proteinExistence type="predicted"/>
<dbReference type="EMBL" id="OX459940">
    <property type="protein sequence ID" value="CAI9174032.1"/>
    <property type="molecule type" value="Genomic_DNA"/>
</dbReference>
<keyword evidence="1" id="KW-0732">Signal</keyword>
<sequence>MIFIYYLFVAALGLQCCAGFSLVVASGGCSLDAVLELLVEVASLVAERRLWSVGLGSCGARPQLLRSRWDLPRQGIEPMSPALAVNSLPLSHQGSPNFFLFTEV</sequence>
<feature type="signal peptide" evidence="1">
    <location>
        <begin position="1"/>
        <end position="19"/>
    </location>
</feature>
<evidence type="ECO:0000256" key="1">
    <source>
        <dbReference type="SAM" id="SignalP"/>
    </source>
</evidence>
<reference evidence="2" key="1">
    <citation type="submission" date="2023-04" db="EMBL/GenBank/DDBJ databases">
        <authorList>
            <consortium name="ELIXIR-Norway"/>
        </authorList>
    </citation>
    <scope>NUCLEOTIDE SEQUENCE [LARGE SCALE GENOMIC DNA]</scope>
</reference>
<feature type="chain" id="PRO_5045982295" description="Secreted protein" evidence="1">
    <location>
        <begin position="20"/>
        <end position="104"/>
    </location>
</feature>
<evidence type="ECO:0000313" key="2">
    <source>
        <dbReference type="EMBL" id="CAI9174032.1"/>
    </source>
</evidence>
<keyword evidence="3" id="KW-1185">Reference proteome</keyword>
<dbReference type="Proteomes" id="UP001176941">
    <property type="component" value="Chromosome 4"/>
</dbReference>
<organism evidence="2 3">
    <name type="scientific">Rangifer tarandus platyrhynchus</name>
    <name type="common">Svalbard reindeer</name>
    <dbReference type="NCBI Taxonomy" id="3082113"/>
    <lineage>
        <taxon>Eukaryota</taxon>
        <taxon>Metazoa</taxon>
        <taxon>Chordata</taxon>
        <taxon>Craniata</taxon>
        <taxon>Vertebrata</taxon>
        <taxon>Euteleostomi</taxon>
        <taxon>Mammalia</taxon>
        <taxon>Eutheria</taxon>
        <taxon>Laurasiatheria</taxon>
        <taxon>Artiodactyla</taxon>
        <taxon>Ruminantia</taxon>
        <taxon>Pecora</taxon>
        <taxon>Cervidae</taxon>
        <taxon>Odocoileinae</taxon>
        <taxon>Rangifer</taxon>
    </lineage>
</organism>
<name>A0ABN8ZJE1_RANTA</name>
<evidence type="ECO:0000313" key="3">
    <source>
        <dbReference type="Proteomes" id="UP001176941"/>
    </source>
</evidence>
<accession>A0ABN8ZJE1</accession>
<evidence type="ECO:0008006" key="4">
    <source>
        <dbReference type="Google" id="ProtNLM"/>
    </source>
</evidence>